<keyword evidence="3" id="KW-0328">Glycosyltransferase</keyword>
<comment type="caution">
    <text evidence="16">The sequence shown here is derived from an EMBL/GenBank/DDBJ whole genome shotgun (WGS) entry which is preliminary data.</text>
</comment>
<keyword evidence="17" id="KW-1185">Reference proteome</keyword>
<keyword evidence="9" id="KW-0333">Golgi apparatus</keyword>
<dbReference type="PANTHER" id="PTHR45906">
    <property type="entry name" value="ALPHA-N-ACETYL-NEURAMINYL-2,3-BETA-GALACTOSYL-1, 3-N-ACETYL-GALACTOSAMINIDE ALPHA-2,6-SIALYLTRANSFERASE-LIKE"/>
    <property type="match status" value="1"/>
</dbReference>
<name>A0A9Q1BJK3_HOLLE</name>
<evidence type="ECO:0000256" key="9">
    <source>
        <dbReference type="ARBA" id="ARBA00023034"/>
    </source>
</evidence>
<dbReference type="AlphaFoldDB" id="A0A9Q1BJK3"/>
<keyword evidence="6" id="KW-0735">Signal-anchor</keyword>
<evidence type="ECO:0000256" key="13">
    <source>
        <dbReference type="ARBA" id="ARBA00023180"/>
    </source>
</evidence>
<dbReference type="InterPro" id="IPR038578">
    <property type="entry name" value="GT29-like_sf"/>
</dbReference>
<dbReference type="PANTHER" id="PTHR45906:SF1">
    <property type="entry name" value="ALPHA-N-ACETYL-NEURAMINYL-2,3-BETA-GALACTOSYL-1, 3-N-ACETYL-GALACTOSAMINIDE ALPHA-2,6-SIALYLTRANSFERASE-LIKE"/>
    <property type="match status" value="1"/>
</dbReference>
<evidence type="ECO:0000256" key="3">
    <source>
        <dbReference type="ARBA" id="ARBA00022676"/>
    </source>
</evidence>
<comment type="subcellular location">
    <subcellularLocation>
        <location evidence="1">Golgi apparatus membrane</location>
        <topology evidence="1">Single-pass type II membrane protein</topology>
    </subcellularLocation>
</comment>
<proteinExistence type="inferred from homology"/>
<gene>
    <name evidence="16" type="ORF">HOLleu_29861</name>
</gene>
<dbReference type="OrthoDB" id="10264956at2759"/>
<protein>
    <submittedName>
        <fullName evidence="16">Uncharacterized protein</fullName>
    </submittedName>
</protein>
<accession>A0A9Q1BJK3</accession>
<evidence type="ECO:0000256" key="4">
    <source>
        <dbReference type="ARBA" id="ARBA00022679"/>
    </source>
</evidence>
<keyword evidence="10" id="KW-0443">Lipid metabolism</keyword>
<dbReference type="GO" id="GO:0001665">
    <property type="term" value="F:alpha-N-acetylgalactosaminide alpha-2,6-sialyltransferase activity"/>
    <property type="evidence" value="ECO:0007669"/>
    <property type="project" value="TreeGrafter"/>
</dbReference>
<evidence type="ECO:0000313" key="16">
    <source>
        <dbReference type="EMBL" id="KAJ8027806.1"/>
    </source>
</evidence>
<organism evidence="16 17">
    <name type="scientific">Holothuria leucospilota</name>
    <name type="common">Black long sea cucumber</name>
    <name type="synonym">Mertensiothuria leucospilota</name>
    <dbReference type="NCBI Taxonomy" id="206669"/>
    <lineage>
        <taxon>Eukaryota</taxon>
        <taxon>Metazoa</taxon>
        <taxon>Echinodermata</taxon>
        <taxon>Eleutherozoa</taxon>
        <taxon>Echinozoa</taxon>
        <taxon>Holothuroidea</taxon>
        <taxon>Aspidochirotacea</taxon>
        <taxon>Aspidochirotida</taxon>
        <taxon>Holothuriidae</taxon>
        <taxon>Holothuria</taxon>
    </lineage>
</organism>
<evidence type="ECO:0000256" key="7">
    <source>
        <dbReference type="ARBA" id="ARBA00022981"/>
    </source>
</evidence>
<keyword evidence="8 15" id="KW-1133">Transmembrane helix</keyword>
<reference evidence="16" key="1">
    <citation type="submission" date="2021-10" db="EMBL/GenBank/DDBJ databases">
        <title>Tropical sea cucumber genome reveals ecological adaptation and Cuvierian tubules defense mechanism.</title>
        <authorList>
            <person name="Chen T."/>
        </authorList>
    </citation>
    <scope>NUCLEOTIDE SEQUENCE</scope>
    <source>
        <strain evidence="16">Nanhai2018</strain>
        <tissue evidence="16">Muscle</tissue>
    </source>
</reference>
<evidence type="ECO:0000256" key="2">
    <source>
        <dbReference type="ARBA" id="ARBA00006003"/>
    </source>
</evidence>
<keyword evidence="5 15" id="KW-0812">Transmembrane</keyword>
<evidence type="ECO:0000313" key="17">
    <source>
        <dbReference type="Proteomes" id="UP001152320"/>
    </source>
</evidence>
<comment type="similarity">
    <text evidence="2">Belongs to the glycosyltransferase 29 family.</text>
</comment>
<dbReference type="GO" id="GO:0001574">
    <property type="term" value="P:ganglioside biosynthetic process"/>
    <property type="evidence" value="ECO:0007669"/>
    <property type="project" value="TreeGrafter"/>
</dbReference>
<keyword evidence="7" id="KW-0730">Sialic acid</keyword>
<evidence type="ECO:0000256" key="12">
    <source>
        <dbReference type="ARBA" id="ARBA00023157"/>
    </source>
</evidence>
<dbReference type="Pfam" id="PF00777">
    <property type="entry name" value="Glyco_transf_29"/>
    <property type="match status" value="1"/>
</dbReference>
<keyword evidence="4" id="KW-0808">Transferase</keyword>
<keyword evidence="12" id="KW-1015">Disulfide bond</keyword>
<dbReference type="Proteomes" id="UP001152320">
    <property type="component" value="Chromosome 15"/>
</dbReference>
<keyword evidence="13" id="KW-0325">Glycoprotein</keyword>
<dbReference type="Gene3D" id="3.90.1480.20">
    <property type="entry name" value="Glycosyl transferase family 29"/>
    <property type="match status" value="1"/>
</dbReference>
<keyword evidence="11 15" id="KW-0472">Membrane</keyword>
<evidence type="ECO:0000256" key="1">
    <source>
        <dbReference type="ARBA" id="ARBA00004323"/>
    </source>
</evidence>
<evidence type="ECO:0000256" key="10">
    <source>
        <dbReference type="ARBA" id="ARBA00023098"/>
    </source>
</evidence>
<evidence type="ECO:0000256" key="8">
    <source>
        <dbReference type="ARBA" id="ARBA00022989"/>
    </source>
</evidence>
<dbReference type="GO" id="GO:0000139">
    <property type="term" value="C:Golgi membrane"/>
    <property type="evidence" value="ECO:0007669"/>
    <property type="project" value="UniProtKB-SubCell"/>
</dbReference>
<evidence type="ECO:0000256" key="15">
    <source>
        <dbReference type="SAM" id="Phobius"/>
    </source>
</evidence>
<sequence length="408" mass="48108">MYASHHHLPSRKAYKHHYRVSGVSKEKTLHIALTIYGTIVFFIFFFVILVSFSGPNGSRRLPNSVNEQKVFSKITMRKLIKVGGNEDEEWKKELLYKLNQTEISRHQQIVKHHAKEMVKEFVGLRINQISGYRRTLIKNGVKQVAPLFKDGQELEDFKLHYNTCALVSNSGQLLNSRASDEINQAECIIRMNNAPTVNYTQDVGNRTTIRVCSFQAIANVNKDLYAGKEKSDFVFLWGMDNPKRRAWSRLRLRKISNMFPDQKFYTLRNRGEQLAEAVYQSETGIDRDKTNSWLSTGWFTMLLGLHICDELTIYGLVSEDYCRTHNNTKVPYHYYEEQKYDECEMYNQHESQFVQGHRYLTEKSVFHRFAVLFNITFRHPEWDIKNYDYSQLYSPFLKKWKNETKKGR</sequence>
<evidence type="ECO:0000256" key="6">
    <source>
        <dbReference type="ARBA" id="ARBA00022968"/>
    </source>
</evidence>
<dbReference type="InterPro" id="IPR001675">
    <property type="entry name" value="Glyco_trans_29"/>
</dbReference>
<comment type="catalytic activity">
    <reaction evidence="14">
        <text>a ganglioside GM1b (d18:1(4E)) + CMP-N-acetyl-beta-neuraminate = a ganglioside GD1alpha (d18:1(4E)) + CMP + H(+)</text>
        <dbReference type="Rhea" id="RHEA:41968"/>
        <dbReference type="ChEBI" id="CHEBI:15378"/>
        <dbReference type="ChEBI" id="CHEBI:57812"/>
        <dbReference type="ChEBI" id="CHEBI:60377"/>
        <dbReference type="ChEBI" id="CHEBI:78568"/>
        <dbReference type="ChEBI" id="CHEBI:78569"/>
    </reaction>
    <physiologicalReaction direction="left-to-right" evidence="14">
        <dbReference type="Rhea" id="RHEA:41969"/>
    </physiologicalReaction>
</comment>
<feature type="transmembrane region" description="Helical" evidence="15">
    <location>
        <begin position="29"/>
        <end position="52"/>
    </location>
</feature>
<dbReference type="EMBL" id="JAIZAY010000015">
    <property type="protein sequence ID" value="KAJ8027806.1"/>
    <property type="molecule type" value="Genomic_DNA"/>
</dbReference>
<evidence type="ECO:0000256" key="5">
    <source>
        <dbReference type="ARBA" id="ARBA00022692"/>
    </source>
</evidence>
<evidence type="ECO:0000256" key="11">
    <source>
        <dbReference type="ARBA" id="ARBA00023136"/>
    </source>
</evidence>
<evidence type="ECO:0000256" key="14">
    <source>
        <dbReference type="ARBA" id="ARBA00043744"/>
    </source>
</evidence>